<protein>
    <recommendedName>
        <fullName evidence="2">ribonuclease H</fullName>
        <ecNumber evidence="2">3.1.26.4</ecNumber>
    </recommendedName>
</protein>
<dbReference type="Gene3D" id="1.10.340.70">
    <property type="match status" value="1"/>
</dbReference>
<dbReference type="CDD" id="cd09273">
    <property type="entry name" value="RNase_HI_RT_Bel"/>
    <property type="match status" value="1"/>
</dbReference>
<evidence type="ECO:0000259" key="8">
    <source>
        <dbReference type="PROSITE" id="PS50878"/>
    </source>
</evidence>
<evidence type="ECO:0000256" key="7">
    <source>
        <dbReference type="ARBA" id="ARBA00022801"/>
    </source>
</evidence>
<dbReference type="Pfam" id="PF00665">
    <property type="entry name" value="rve"/>
    <property type="match status" value="1"/>
</dbReference>
<dbReference type="InterPro" id="IPR043128">
    <property type="entry name" value="Rev_trsase/Diguanyl_cyclase"/>
</dbReference>
<dbReference type="AlphaFoldDB" id="A0A8C4RUW4"/>
<dbReference type="EC" id="3.1.26.4" evidence="2"/>
<keyword evidence="4" id="KW-0548">Nucleotidyltransferase</keyword>
<keyword evidence="12" id="KW-1185">Reference proteome</keyword>
<accession>A0A8C4RUW4</accession>
<dbReference type="Proteomes" id="UP000694620">
    <property type="component" value="Chromosome 2"/>
</dbReference>
<keyword evidence="6" id="KW-0255">Endonuclease</keyword>
<feature type="domain" description="Integrase catalytic" evidence="10">
    <location>
        <begin position="957"/>
        <end position="1114"/>
    </location>
</feature>
<evidence type="ECO:0000259" key="10">
    <source>
        <dbReference type="PROSITE" id="PS50994"/>
    </source>
</evidence>
<evidence type="ECO:0000256" key="3">
    <source>
        <dbReference type="ARBA" id="ARBA00022679"/>
    </source>
</evidence>
<dbReference type="GeneTree" id="ENSGT00940000160750"/>
<keyword evidence="5" id="KW-0540">Nuclease</keyword>
<feature type="domain" description="Reverse transcriptase" evidence="8">
    <location>
        <begin position="257"/>
        <end position="440"/>
    </location>
</feature>
<dbReference type="InterPro" id="IPR036397">
    <property type="entry name" value="RNaseH_sf"/>
</dbReference>
<dbReference type="InterPro" id="IPR041577">
    <property type="entry name" value="RT_RNaseH_2"/>
</dbReference>
<evidence type="ECO:0000313" key="11">
    <source>
        <dbReference type="Ensembl" id="ENSECRP00000007622.1"/>
    </source>
</evidence>
<name>A0A8C4RUW4_ERPCA</name>
<dbReference type="GO" id="GO:0003676">
    <property type="term" value="F:nucleic acid binding"/>
    <property type="evidence" value="ECO:0007669"/>
    <property type="project" value="InterPro"/>
</dbReference>
<dbReference type="InterPro" id="IPR051320">
    <property type="entry name" value="Viral_Replic_Matur_Polypro"/>
</dbReference>
<dbReference type="Pfam" id="PF00078">
    <property type="entry name" value="RVT_1"/>
    <property type="match status" value="1"/>
</dbReference>
<dbReference type="InterPro" id="IPR043502">
    <property type="entry name" value="DNA/RNA_pol_sf"/>
</dbReference>
<keyword evidence="3" id="KW-0808">Transferase</keyword>
<dbReference type="GO" id="GO:0004523">
    <property type="term" value="F:RNA-DNA hybrid ribonuclease activity"/>
    <property type="evidence" value="ECO:0007669"/>
    <property type="project" value="UniProtKB-EC"/>
</dbReference>
<evidence type="ECO:0000256" key="6">
    <source>
        <dbReference type="ARBA" id="ARBA00022759"/>
    </source>
</evidence>
<evidence type="ECO:0000313" key="12">
    <source>
        <dbReference type="Proteomes" id="UP000694620"/>
    </source>
</evidence>
<dbReference type="GO" id="GO:0015074">
    <property type="term" value="P:DNA integration"/>
    <property type="evidence" value="ECO:0007669"/>
    <property type="project" value="InterPro"/>
</dbReference>
<dbReference type="SUPFAM" id="SSF53098">
    <property type="entry name" value="Ribonuclease H-like"/>
    <property type="match status" value="2"/>
</dbReference>
<comment type="similarity">
    <text evidence="1">Belongs to the beta type-B retroviral polymerase family. HERV class-II K(HML-2) pol subfamily.</text>
</comment>
<dbReference type="Ensembl" id="ENSECRT00000007744.1">
    <property type="protein sequence ID" value="ENSECRP00000007622.1"/>
    <property type="gene ID" value="ENSECRG00000005075.1"/>
</dbReference>
<dbReference type="PROSITE" id="PS50994">
    <property type="entry name" value="INTEGRASE"/>
    <property type="match status" value="1"/>
</dbReference>
<dbReference type="InterPro" id="IPR002156">
    <property type="entry name" value="RNaseH_domain"/>
</dbReference>
<dbReference type="PANTHER" id="PTHR33064">
    <property type="entry name" value="POL PROTEIN"/>
    <property type="match status" value="1"/>
</dbReference>
<dbReference type="SUPFAM" id="SSF56672">
    <property type="entry name" value="DNA/RNA polymerases"/>
    <property type="match status" value="1"/>
</dbReference>
<dbReference type="PANTHER" id="PTHR33064:SF37">
    <property type="entry name" value="RIBONUCLEASE H"/>
    <property type="match status" value="1"/>
</dbReference>
<dbReference type="Gene3D" id="3.10.20.370">
    <property type="match status" value="1"/>
</dbReference>
<evidence type="ECO:0000256" key="1">
    <source>
        <dbReference type="ARBA" id="ARBA00010879"/>
    </source>
</evidence>
<dbReference type="Gene3D" id="3.10.10.10">
    <property type="entry name" value="HIV Type 1 Reverse Transcriptase, subunit A, domain 1"/>
    <property type="match status" value="1"/>
</dbReference>
<proteinExistence type="inferred from homology"/>
<dbReference type="InterPro" id="IPR001584">
    <property type="entry name" value="Integrase_cat-core"/>
</dbReference>
<evidence type="ECO:0000256" key="5">
    <source>
        <dbReference type="ARBA" id="ARBA00022722"/>
    </source>
</evidence>
<organism evidence="11 12">
    <name type="scientific">Erpetoichthys calabaricus</name>
    <name type="common">Rope fish</name>
    <name type="synonym">Calamoichthys calabaricus</name>
    <dbReference type="NCBI Taxonomy" id="27687"/>
    <lineage>
        <taxon>Eukaryota</taxon>
        <taxon>Metazoa</taxon>
        <taxon>Chordata</taxon>
        <taxon>Craniata</taxon>
        <taxon>Vertebrata</taxon>
        <taxon>Euteleostomi</taxon>
        <taxon>Actinopterygii</taxon>
        <taxon>Polypteriformes</taxon>
        <taxon>Polypteridae</taxon>
        <taxon>Erpetoichthys</taxon>
    </lineage>
</organism>
<evidence type="ECO:0000259" key="9">
    <source>
        <dbReference type="PROSITE" id="PS50879"/>
    </source>
</evidence>
<dbReference type="Gene3D" id="3.30.420.10">
    <property type="entry name" value="Ribonuclease H-like superfamily/Ribonuclease H"/>
    <property type="match status" value="2"/>
</dbReference>
<dbReference type="InterPro" id="IPR040643">
    <property type="entry name" value="MLVIN_C"/>
</dbReference>
<dbReference type="Gene3D" id="2.30.30.850">
    <property type="match status" value="1"/>
</dbReference>
<dbReference type="PROSITE" id="PS50878">
    <property type="entry name" value="RT_POL"/>
    <property type="match status" value="1"/>
</dbReference>
<dbReference type="PROSITE" id="PS50879">
    <property type="entry name" value="RNASE_H_1"/>
    <property type="match status" value="1"/>
</dbReference>
<evidence type="ECO:0000256" key="2">
    <source>
        <dbReference type="ARBA" id="ARBA00012180"/>
    </source>
</evidence>
<keyword evidence="7" id="KW-0378">Hydrolase</keyword>
<dbReference type="Pfam" id="PF18697">
    <property type="entry name" value="MLVIN_C"/>
    <property type="match status" value="1"/>
</dbReference>
<dbReference type="Gene3D" id="3.30.70.270">
    <property type="match status" value="2"/>
</dbReference>
<dbReference type="InterPro" id="IPR000477">
    <property type="entry name" value="RT_dom"/>
</dbReference>
<reference evidence="11" key="2">
    <citation type="submission" date="2025-08" db="UniProtKB">
        <authorList>
            <consortium name="Ensembl"/>
        </authorList>
    </citation>
    <scope>IDENTIFICATION</scope>
</reference>
<evidence type="ECO:0000256" key="4">
    <source>
        <dbReference type="ARBA" id="ARBA00022695"/>
    </source>
</evidence>
<dbReference type="Pfam" id="PF00075">
    <property type="entry name" value="RNase_H"/>
    <property type="match status" value="1"/>
</dbReference>
<reference evidence="11" key="3">
    <citation type="submission" date="2025-09" db="UniProtKB">
        <authorList>
            <consortium name="Ensembl"/>
        </authorList>
    </citation>
    <scope>IDENTIFICATION</scope>
</reference>
<dbReference type="InterPro" id="IPR012337">
    <property type="entry name" value="RNaseH-like_sf"/>
</dbReference>
<feature type="domain" description="RNase H type-1" evidence="9">
    <location>
        <begin position="686"/>
        <end position="833"/>
    </location>
</feature>
<reference evidence="11" key="1">
    <citation type="submission" date="2021-06" db="EMBL/GenBank/DDBJ databases">
        <authorList>
            <consortium name="Wellcome Sanger Institute Data Sharing"/>
        </authorList>
    </citation>
    <scope>NUCLEOTIDE SEQUENCE [LARGE SCALE GENOMIC DNA]</scope>
</reference>
<dbReference type="GO" id="GO:0016779">
    <property type="term" value="F:nucleotidyltransferase activity"/>
    <property type="evidence" value="ECO:0007669"/>
    <property type="project" value="UniProtKB-KW"/>
</dbReference>
<dbReference type="Pfam" id="PF17919">
    <property type="entry name" value="RT_RNaseH_2"/>
    <property type="match status" value="1"/>
</dbReference>
<sequence>MTKLSVSISLTEQGFYCSTPKLLCQISPHPKPSFAAWTPDISPHTLLLKALHSFPSCLYPHLQVPDTLHCTAQYFPTEVDTPWLESFLSSGICPETLHIPCIFISSTKAAASVHLTYSQSIFYLGGSVPHMSLAKSNTVRWVEIGEWVEQCLNRTDWLYVAPGIFDTPDHLITKVPVVRSLCQPSVSLCSLQTDFFPWLSSIPDTLWSQGKNDFGRIINCEPLVVFPKSSFRPRRAQYPLSPEAELGIAAVHKELVERGAIIPIKYSPVNSPILPVKKADGSWRFVQDLRQVNSAIFPRAPIVPNPSTILSTIPATARYFSVIDLANAFFSIPVHPDSQFWFAFTFQNRRWTWTVMPQGYTEAPCVYGQALAQNLEGFWPDRESALIQYVDDLLLCSETEKACTQDTESLLKYLAENGHRVSKAKLQLVQTTVKYLGHDITCGTRALSKDRITTIQNLPRPVTKQQVMSVLGILGYCRQWILNFSERAQPLQNLANTADLPLSGRIQWNEQADKALSDLKSALISAPALGLPDYSRPFTLFVDEKGGYMNAVLTQLHGDKQRPIAYFSKKLDPVATGLPTCLRAVAATTEAVLASTDIVLMSPLTVKVPHAVHSILVQAKTSHLTTARAIHYQNVLCTLSNVTIERCTTLNPATLLPTEEEGEPHNCHDEITKVLKPRPDLQETPLEIGEIIFVDGCSLRLENGTPSTSYAVVKGDHLLEANRISSSFSAQAAELIALTRACQLSEGKVITIYTDSRYAFGVCHDHGALWKLRGFKTSTGKPIQHQKLVESLLEAITKPSKLAIVKCQAHTGKQDPVSKGNELADHFAKQAAYNNTPISLFLQKDDKDPDNQIISLQSAATDREKRKWFKEGSLSNGVWTHKQNNKPFLPKASFPGMAKVAHGLDHAGKDAMVQDVERHWEAVGFSTYAEQFCRRCALCQKFNVGKGTQVSPAVTPNPMGPFEHLQMDFIELTPSKGYRYCLVIVDVFSRWVEAFPSKHADAKTVAKTLIKEIIPRWGIPQKLQTDNGSHFVNSVINELTTWLQINVHHYCKYHPQSGGIVERCNGTLKSKLAKICEQTNLTWPDALPLALMGLRGRIHRQLGLSPFEILTGWPMPVGMVIGNVNLHTVDNDLLSSLTGLRASLKEVHEQVNQAWRTTPPSKDSLIPLGTWILVRDTRRKHWHQPRWRGPFQVLLSTPHAVKVEGLPAWIHASHCKKWHS</sequence>